<dbReference type="EMBL" id="FQUJ01000003">
    <property type="protein sequence ID" value="SHE52560.1"/>
    <property type="molecule type" value="Genomic_DNA"/>
</dbReference>
<name>A0A1M4U7L6_9GAMM</name>
<dbReference type="RefSeq" id="WP_072819505.1">
    <property type="nucleotide sequence ID" value="NZ_FQUJ01000003.1"/>
</dbReference>
<feature type="signal peptide" evidence="1">
    <location>
        <begin position="1"/>
        <end position="31"/>
    </location>
</feature>
<sequence length="204" mass="22703">MRFHPVSERRTYRASALIAGLALFAALPAQAEWQLAPEQSRVQATIVEITPNGPVPHHHEVRQLQGNVSPDGTLRLPLRLRQTDIMDRLGQLPPWLSGVADTTLATVVTQLPPERLDALAVGESMTETLMLGVQADGQNRREPLEVRFTRESDDTIRVHNAQRVALDGRELMNNQTVRSILLLLGYEEIGDEVPVELDATLVDR</sequence>
<evidence type="ECO:0000256" key="1">
    <source>
        <dbReference type="SAM" id="SignalP"/>
    </source>
</evidence>
<dbReference type="AlphaFoldDB" id="A0A1M4U7L6"/>
<evidence type="ECO:0008006" key="4">
    <source>
        <dbReference type="Google" id="ProtNLM"/>
    </source>
</evidence>
<evidence type="ECO:0000313" key="2">
    <source>
        <dbReference type="EMBL" id="SHE52560.1"/>
    </source>
</evidence>
<evidence type="ECO:0000313" key="3">
    <source>
        <dbReference type="Proteomes" id="UP000184346"/>
    </source>
</evidence>
<protein>
    <recommendedName>
        <fullName evidence="4">YceI-like domain-containing protein</fullName>
    </recommendedName>
</protein>
<proteinExistence type="predicted"/>
<dbReference type="OrthoDB" id="6181957at2"/>
<accession>A0A1M4U7L6</accession>
<dbReference type="Proteomes" id="UP000184346">
    <property type="component" value="Unassembled WGS sequence"/>
</dbReference>
<feature type="chain" id="PRO_5012522100" description="YceI-like domain-containing protein" evidence="1">
    <location>
        <begin position="32"/>
        <end position="204"/>
    </location>
</feature>
<keyword evidence="1" id="KW-0732">Signal</keyword>
<gene>
    <name evidence="2" type="ORF">SAMN02745148_00530</name>
</gene>
<dbReference type="InterPro" id="IPR036761">
    <property type="entry name" value="TTHA0802/YceI-like_sf"/>
</dbReference>
<keyword evidence="3" id="KW-1185">Reference proteome</keyword>
<organism evidence="2 3">
    <name type="scientific">Modicisalibacter ilicicola DSM 19980</name>
    <dbReference type="NCBI Taxonomy" id="1121942"/>
    <lineage>
        <taxon>Bacteria</taxon>
        <taxon>Pseudomonadati</taxon>
        <taxon>Pseudomonadota</taxon>
        <taxon>Gammaproteobacteria</taxon>
        <taxon>Oceanospirillales</taxon>
        <taxon>Halomonadaceae</taxon>
        <taxon>Modicisalibacter</taxon>
    </lineage>
</organism>
<reference evidence="2 3" key="1">
    <citation type="submission" date="2016-11" db="EMBL/GenBank/DDBJ databases">
        <authorList>
            <person name="Jaros S."/>
            <person name="Januszkiewicz K."/>
            <person name="Wedrychowicz H."/>
        </authorList>
    </citation>
    <scope>NUCLEOTIDE SEQUENCE [LARGE SCALE GENOMIC DNA]</scope>
    <source>
        <strain evidence="2 3">DSM 19980</strain>
    </source>
</reference>
<dbReference type="STRING" id="1121942.SAMN02745148_00530"/>
<dbReference type="Gene3D" id="2.40.128.110">
    <property type="entry name" value="Lipid/polyisoprenoid-binding, YceI-like"/>
    <property type="match status" value="1"/>
</dbReference>